<sequence>MKKKVEQKKRQPLQHKINLVPEKTNVKFEFGGTKNEYFGSSVVSIDYTKEGIDNLFIARSGVSYSQYATYNNQDTEDLINAMRKIIAIADALDTLKIE</sequence>
<protein>
    <submittedName>
        <fullName evidence="1">Uncharacterized protein</fullName>
    </submittedName>
</protein>
<dbReference type="EMBL" id="LAZR01034658">
    <property type="protein sequence ID" value="KKL44718.1"/>
    <property type="molecule type" value="Genomic_DNA"/>
</dbReference>
<dbReference type="AlphaFoldDB" id="A0A0F9C5X9"/>
<gene>
    <name evidence="1" type="ORF">LCGC14_2362910</name>
</gene>
<proteinExistence type="predicted"/>
<reference evidence="1" key="1">
    <citation type="journal article" date="2015" name="Nature">
        <title>Complex archaea that bridge the gap between prokaryotes and eukaryotes.</title>
        <authorList>
            <person name="Spang A."/>
            <person name="Saw J.H."/>
            <person name="Jorgensen S.L."/>
            <person name="Zaremba-Niedzwiedzka K."/>
            <person name="Martijn J."/>
            <person name="Lind A.E."/>
            <person name="van Eijk R."/>
            <person name="Schleper C."/>
            <person name="Guy L."/>
            <person name="Ettema T.J."/>
        </authorList>
    </citation>
    <scope>NUCLEOTIDE SEQUENCE</scope>
</reference>
<accession>A0A0F9C5X9</accession>
<comment type="caution">
    <text evidence="1">The sequence shown here is derived from an EMBL/GenBank/DDBJ whole genome shotgun (WGS) entry which is preliminary data.</text>
</comment>
<name>A0A0F9C5X9_9ZZZZ</name>
<evidence type="ECO:0000313" key="1">
    <source>
        <dbReference type="EMBL" id="KKL44718.1"/>
    </source>
</evidence>
<organism evidence="1">
    <name type="scientific">marine sediment metagenome</name>
    <dbReference type="NCBI Taxonomy" id="412755"/>
    <lineage>
        <taxon>unclassified sequences</taxon>
        <taxon>metagenomes</taxon>
        <taxon>ecological metagenomes</taxon>
    </lineage>
</organism>